<feature type="domain" description="Transposase IS200-like" evidence="2">
    <location>
        <begin position="9"/>
        <end position="124"/>
    </location>
</feature>
<dbReference type="SUPFAM" id="SSF143422">
    <property type="entry name" value="Transposase IS200-like"/>
    <property type="match status" value="1"/>
</dbReference>
<evidence type="ECO:0000259" key="2">
    <source>
        <dbReference type="SMART" id="SM01321"/>
    </source>
</evidence>
<feature type="compositionally biased region" description="Basic residues" evidence="1">
    <location>
        <begin position="222"/>
        <end position="234"/>
    </location>
</feature>
<dbReference type="InterPro" id="IPR036515">
    <property type="entry name" value="Transposase_17_sf"/>
</dbReference>
<keyword evidence="4" id="KW-1185">Reference proteome</keyword>
<dbReference type="PANTHER" id="PTHR34322:SF2">
    <property type="entry name" value="TRANSPOSASE IS200-LIKE DOMAIN-CONTAINING PROTEIN"/>
    <property type="match status" value="1"/>
</dbReference>
<proteinExistence type="predicted"/>
<dbReference type="RefSeq" id="WP_345925101.1">
    <property type="nucleotide sequence ID" value="NZ_JBDIVF010000002.1"/>
</dbReference>
<evidence type="ECO:0000313" key="3">
    <source>
        <dbReference type="EMBL" id="MET1489643.1"/>
    </source>
</evidence>
<dbReference type="EMBL" id="JBEWLZ010000003">
    <property type="protein sequence ID" value="MET1489643.1"/>
    <property type="molecule type" value="Genomic_DNA"/>
</dbReference>
<evidence type="ECO:0000313" key="4">
    <source>
        <dbReference type="Proteomes" id="UP001548590"/>
    </source>
</evidence>
<name>A0ABV2CP01_9RHOO</name>
<dbReference type="PANTHER" id="PTHR34322">
    <property type="entry name" value="TRANSPOSASE, Y1_TNP DOMAIN-CONTAINING"/>
    <property type="match status" value="1"/>
</dbReference>
<dbReference type="InterPro" id="IPR002686">
    <property type="entry name" value="Transposase_17"/>
</dbReference>
<gene>
    <name evidence="3" type="ORF">ABVT11_07370</name>
</gene>
<sequence>MSRLPRLFVPGLPLLITQRGNNGSSIFHDEADYRQYLQWLRDALRESSIALHAYVLMPDHVHLLVTAGDEKSPGRFMQRLGRQYVRWFNDRHHRSGTLWEGRYRSTVLEPTAWLLPASGYVELNPVRRGLVADAEHYPWSSCRHHFGLGHDPLVTDHALYWALGNTPFERQAAYRRIIEAGHTTTQLAGIRYAAHYGWMLGEPSPGMQDFPPTRRTSPLPKGRPRKQTKPHQDQ</sequence>
<accession>A0ABV2CP01</accession>
<reference evidence="3 4" key="1">
    <citation type="submission" date="2024-07" db="EMBL/GenBank/DDBJ databases">
        <title>Uliginosibacterium paludis KCTC:42655.</title>
        <authorList>
            <person name="Kim M.K."/>
        </authorList>
    </citation>
    <scope>NUCLEOTIDE SEQUENCE [LARGE SCALE GENOMIC DNA]</scope>
    <source>
        <strain evidence="3 4">KCTC 42655</strain>
    </source>
</reference>
<comment type="caution">
    <text evidence="3">The sequence shown here is derived from an EMBL/GenBank/DDBJ whole genome shotgun (WGS) entry which is preliminary data.</text>
</comment>
<dbReference type="Proteomes" id="UP001548590">
    <property type="component" value="Unassembled WGS sequence"/>
</dbReference>
<organism evidence="3 4">
    <name type="scientific">Uliginosibacterium paludis</name>
    <dbReference type="NCBI Taxonomy" id="1615952"/>
    <lineage>
        <taxon>Bacteria</taxon>
        <taxon>Pseudomonadati</taxon>
        <taxon>Pseudomonadota</taxon>
        <taxon>Betaproteobacteria</taxon>
        <taxon>Rhodocyclales</taxon>
        <taxon>Zoogloeaceae</taxon>
        <taxon>Uliginosibacterium</taxon>
    </lineage>
</organism>
<dbReference type="SMART" id="SM01321">
    <property type="entry name" value="Y1_Tnp"/>
    <property type="match status" value="1"/>
</dbReference>
<dbReference type="Gene3D" id="3.30.70.1290">
    <property type="entry name" value="Transposase IS200-like"/>
    <property type="match status" value="1"/>
</dbReference>
<feature type="region of interest" description="Disordered" evidence="1">
    <location>
        <begin position="204"/>
        <end position="234"/>
    </location>
</feature>
<evidence type="ECO:0000256" key="1">
    <source>
        <dbReference type="SAM" id="MobiDB-lite"/>
    </source>
</evidence>
<dbReference type="Pfam" id="PF01797">
    <property type="entry name" value="Y1_Tnp"/>
    <property type="match status" value="1"/>
</dbReference>
<protein>
    <submittedName>
        <fullName evidence="3">Transposase</fullName>
    </submittedName>
</protein>